<accession>A0ABY3ZS96</accession>
<comment type="catalytic activity">
    <reaction evidence="8">
        <text>Endonucleolytic cleavage of RNA, removing extra 3' nucleotides from tRNA precursor, generating 3' termini of tRNAs. A 3'-hydroxy group is left at the tRNA terminus and a 5'-phosphoryl group is left at the trailer molecule.</text>
        <dbReference type="EC" id="3.1.26.11"/>
    </reaction>
</comment>
<feature type="binding site" evidence="8">
    <location>
        <position position="211"/>
    </location>
    <ligand>
        <name>Zn(2+)</name>
        <dbReference type="ChEBI" id="CHEBI:29105"/>
        <label>1</label>
        <note>catalytic</note>
    </ligand>
</feature>
<evidence type="ECO:0000256" key="7">
    <source>
        <dbReference type="ARBA" id="ARBA00022833"/>
    </source>
</evidence>
<comment type="function">
    <text evidence="8">Zinc phosphodiesterase, which displays some tRNA 3'-processing endonuclease activity. Probably involved in tRNA maturation, by removing a 3'-trailer from precursor tRNA.</text>
</comment>
<feature type="active site" description="Proton acceptor" evidence="8">
    <location>
        <position position="67"/>
    </location>
</feature>
<feature type="binding site" evidence="8">
    <location>
        <position position="141"/>
    </location>
    <ligand>
        <name>Zn(2+)</name>
        <dbReference type="ChEBI" id="CHEBI:29105"/>
        <label>1</label>
        <note>catalytic</note>
    </ligand>
</feature>
<dbReference type="RefSeq" id="WP_243365092.1">
    <property type="nucleotide sequence ID" value="NZ_CP094348.1"/>
</dbReference>
<dbReference type="Gene3D" id="3.60.15.10">
    <property type="entry name" value="Ribonuclease Z/Hydroxyacylglutathione hydrolase-like"/>
    <property type="match status" value="1"/>
</dbReference>
<dbReference type="GO" id="GO:0042781">
    <property type="term" value="F:3'-tRNA processing endoribonuclease activity"/>
    <property type="evidence" value="ECO:0007669"/>
    <property type="project" value="UniProtKB-EC"/>
</dbReference>
<dbReference type="CDD" id="cd07717">
    <property type="entry name" value="RNaseZ_ZiPD-like_MBL-fold"/>
    <property type="match status" value="1"/>
</dbReference>
<feature type="binding site" evidence="8">
    <location>
        <position position="68"/>
    </location>
    <ligand>
        <name>Zn(2+)</name>
        <dbReference type="ChEBI" id="CHEBI:29105"/>
        <label>2</label>
        <note>catalytic</note>
    </ligand>
</feature>
<dbReference type="PANTHER" id="PTHR46018:SF2">
    <property type="entry name" value="ZINC PHOSPHODIESTERASE ELAC PROTEIN 1"/>
    <property type="match status" value="1"/>
</dbReference>
<sequence length="306" mass="34860">MKIICLGTSAGLPTKERNTQTTVLSLNPHYNEYWMFDCGEAAQHQILHTNIKLGKLTRIFITHLHGDHIFGLPGILTSRSFQGGEHKPLTIYGPVGIRAFVETTLEVSASHLNYPLEIIEVVDKQCFQIHDINIKVGLLKHGVPSFGYRVKMPDIQGNLMKEKLIEQGILPGPIYKQFKNNAVVTIDNITYDTAQFKTESKKGKVLVFYGDTMPCENEMILAHDADVIVHECTYLDGDIDLSHKYFHSHFEDVKQLVIQCNVKHLIINHVSNRYAREDIQCLLSEIEHQLNCTVHIADDFYTYELN</sequence>
<evidence type="ECO:0000313" key="9">
    <source>
        <dbReference type="EMBL" id="UOB19693.1"/>
    </source>
</evidence>
<dbReference type="InterPro" id="IPR036866">
    <property type="entry name" value="RibonucZ/Hydroxyglut_hydro"/>
</dbReference>
<reference evidence="9" key="2">
    <citation type="submission" date="2022-04" db="EMBL/GenBank/DDBJ databases">
        <title>Antimicrobial genetic elements in methicillin-resistant Macrococcus armenti.</title>
        <authorList>
            <person name="Keller J.E."/>
            <person name="Schwendener S."/>
            <person name="Pantucek R."/>
            <person name="Perreten V."/>
        </authorList>
    </citation>
    <scope>NUCLEOTIDE SEQUENCE</scope>
    <source>
        <strain evidence="9">CCM 2609</strain>
    </source>
</reference>
<keyword evidence="5 8" id="KW-0255">Endonuclease</keyword>
<organism evidence="9 10">
    <name type="scientific">Macrococcus armenti</name>
    <dbReference type="NCBI Taxonomy" id="2875764"/>
    <lineage>
        <taxon>Bacteria</taxon>
        <taxon>Bacillati</taxon>
        <taxon>Bacillota</taxon>
        <taxon>Bacilli</taxon>
        <taxon>Bacillales</taxon>
        <taxon>Staphylococcaceae</taxon>
        <taxon>Macrococcus</taxon>
    </lineage>
</organism>
<dbReference type="HAMAP" id="MF_01818">
    <property type="entry name" value="RNase_Z_BN"/>
    <property type="match status" value="1"/>
</dbReference>
<gene>
    <name evidence="8 9" type="primary">rnz</name>
    <name evidence="9" type="ORF">MRZ06_06460</name>
</gene>
<reference evidence="9" key="1">
    <citation type="submission" date="2022-03" db="EMBL/GenBank/DDBJ databases">
        <authorList>
            <person name="Vrbovska V."/>
            <person name="Kovarovic V."/>
            <person name="Botka T."/>
            <person name="Pantucek R."/>
        </authorList>
    </citation>
    <scope>NUCLEOTIDE SEQUENCE</scope>
    <source>
        <strain evidence="9">CCM 2609</strain>
    </source>
</reference>
<evidence type="ECO:0000256" key="3">
    <source>
        <dbReference type="ARBA" id="ARBA00022722"/>
    </source>
</evidence>
<evidence type="ECO:0000256" key="5">
    <source>
        <dbReference type="ARBA" id="ARBA00022759"/>
    </source>
</evidence>
<feature type="binding site" evidence="8">
    <location>
        <position position="211"/>
    </location>
    <ligand>
        <name>Zn(2+)</name>
        <dbReference type="ChEBI" id="CHEBI:29105"/>
        <label>2</label>
        <note>catalytic</note>
    </ligand>
</feature>
<feature type="binding site" evidence="8">
    <location>
        <position position="65"/>
    </location>
    <ligand>
        <name>Zn(2+)</name>
        <dbReference type="ChEBI" id="CHEBI:29105"/>
        <label>1</label>
        <note>catalytic</note>
    </ligand>
</feature>
<protein>
    <recommendedName>
        <fullName evidence="8">Ribonuclease Z</fullName>
        <shortName evidence="8">RNase Z</shortName>
        <ecNumber evidence="8">3.1.26.11</ecNumber>
    </recommendedName>
    <alternativeName>
        <fullName evidence="8">tRNA 3 endonuclease</fullName>
    </alternativeName>
    <alternativeName>
        <fullName evidence="8">tRNase Z</fullName>
    </alternativeName>
</protein>
<comment type="similarity">
    <text evidence="8">Belongs to the RNase Z family.</text>
</comment>
<dbReference type="EMBL" id="CP094348">
    <property type="protein sequence ID" value="UOB19693.1"/>
    <property type="molecule type" value="Genomic_DNA"/>
</dbReference>
<keyword evidence="7 8" id="KW-0862">Zinc</keyword>
<dbReference type="Proteomes" id="UP000830343">
    <property type="component" value="Chromosome"/>
</dbReference>
<proteinExistence type="inferred from homology"/>
<comment type="subunit">
    <text evidence="1 8">Homodimer.</text>
</comment>
<feature type="binding site" evidence="8">
    <location>
        <position position="269"/>
    </location>
    <ligand>
        <name>Zn(2+)</name>
        <dbReference type="ChEBI" id="CHEBI:29105"/>
        <label>2</label>
        <note>catalytic</note>
    </ligand>
</feature>
<evidence type="ECO:0000256" key="4">
    <source>
        <dbReference type="ARBA" id="ARBA00022723"/>
    </source>
</evidence>
<evidence type="ECO:0000256" key="1">
    <source>
        <dbReference type="ARBA" id="ARBA00011738"/>
    </source>
</evidence>
<keyword evidence="3 8" id="KW-0540">Nuclease</keyword>
<name>A0ABY3ZS96_9STAP</name>
<comment type="cofactor">
    <cofactor evidence="8">
        <name>Zn(2+)</name>
        <dbReference type="ChEBI" id="CHEBI:29105"/>
    </cofactor>
    <text evidence="8">Binds 2 Zn(2+) ions.</text>
</comment>
<keyword evidence="6 8" id="KW-0378">Hydrolase</keyword>
<evidence type="ECO:0000313" key="10">
    <source>
        <dbReference type="Proteomes" id="UP000830343"/>
    </source>
</evidence>
<evidence type="ECO:0000256" key="2">
    <source>
        <dbReference type="ARBA" id="ARBA00022694"/>
    </source>
</evidence>
<dbReference type="PANTHER" id="PTHR46018">
    <property type="entry name" value="ZINC PHOSPHODIESTERASE ELAC PROTEIN 1"/>
    <property type="match status" value="1"/>
</dbReference>
<feature type="binding site" evidence="8">
    <location>
        <position position="67"/>
    </location>
    <ligand>
        <name>Zn(2+)</name>
        <dbReference type="ChEBI" id="CHEBI:29105"/>
        <label>2</label>
        <note>catalytic</note>
    </ligand>
</feature>
<dbReference type="NCBIfam" id="TIGR02651">
    <property type="entry name" value="RNase_Z"/>
    <property type="match status" value="1"/>
</dbReference>
<dbReference type="Pfam" id="PF23023">
    <property type="entry name" value="Anti-Pycsar_Apyc1"/>
    <property type="match status" value="1"/>
</dbReference>
<keyword evidence="4 8" id="KW-0479">Metal-binding</keyword>
<evidence type="ECO:0000256" key="6">
    <source>
        <dbReference type="ARBA" id="ARBA00022801"/>
    </source>
</evidence>
<keyword evidence="2 8" id="KW-0819">tRNA processing</keyword>
<feature type="binding site" evidence="8">
    <location>
        <position position="63"/>
    </location>
    <ligand>
        <name>Zn(2+)</name>
        <dbReference type="ChEBI" id="CHEBI:29105"/>
        <label>1</label>
        <note>catalytic</note>
    </ligand>
</feature>
<dbReference type="SUPFAM" id="SSF56281">
    <property type="entry name" value="Metallo-hydrolase/oxidoreductase"/>
    <property type="match status" value="1"/>
</dbReference>
<evidence type="ECO:0000256" key="8">
    <source>
        <dbReference type="HAMAP-Rule" id="MF_01818"/>
    </source>
</evidence>
<dbReference type="InterPro" id="IPR013471">
    <property type="entry name" value="RNase_Z/BN"/>
</dbReference>
<dbReference type="EC" id="3.1.26.11" evidence="8"/>
<keyword evidence="10" id="KW-1185">Reference proteome</keyword>